<name>A0A8H5HQL9_9AGAR</name>
<evidence type="ECO:0000313" key="7">
    <source>
        <dbReference type="EMBL" id="KAF5387796.1"/>
    </source>
</evidence>
<evidence type="ECO:0000256" key="2">
    <source>
        <dbReference type="ARBA" id="ARBA00004613"/>
    </source>
</evidence>
<dbReference type="GO" id="GO:0005576">
    <property type="term" value="C:extracellular region"/>
    <property type="evidence" value="ECO:0007669"/>
    <property type="project" value="UniProtKB-SubCell"/>
</dbReference>
<accession>A0A8H5HQL9</accession>
<dbReference type="Pfam" id="PF13391">
    <property type="entry name" value="HNH_2"/>
    <property type="match status" value="1"/>
</dbReference>
<evidence type="ECO:0000256" key="1">
    <source>
        <dbReference type="ARBA" id="ARBA00004340"/>
    </source>
</evidence>
<evidence type="ECO:0000313" key="8">
    <source>
        <dbReference type="Proteomes" id="UP000565441"/>
    </source>
</evidence>
<protein>
    <recommendedName>
        <fullName evidence="9">HNH nuclease domain-containing protein</fullName>
    </recommendedName>
</protein>
<dbReference type="InterPro" id="IPR045379">
    <property type="entry name" value="Crinkler_N"/>
</dbReference>
<feature type="domain" description="HNH nuclease" evidence="5">
    <location>
        <begin position="341"/>
        <end position="398"/>
    </location>
</feature>
<dbReference type="GO" id="GO:0043657">
    <property type="term" value="C:host cell"/>
    <property type="evidence" value="ECO:0007669"/>
    <property type="project" value="UniProtKB-SubCell"/>
</dbReference>
<evidence type="ECO:0000256" key="4">
    <source>
        <dbReference type="SAM" id="MobiDB-lite"/>
    </source>
</evidence>
<evidence type="ECO:0000259" key="5">
    <source>
        <dbReference type="Pfam" id="PF13391"/>
    </source>
</evidence>
<evidence type="ECO:0000259" key="6">
    <source>
        <dbReference type="Pfam" id="PF20147"/>
    </source>
</evidence>
<keyword evidence="3" id="KW-0964">Secreted</keyword>
<sequence>MLKGSFFRNHRSKGKSPEVQAPLVATQLNNPPASSHNPTRVLLCLIEGDHVVFDIETEANKRARDLKRSIHQKANHRTLSHVNAKDLILLKVDIDVTGYTRSDISGLTVNVGDEGVRELMDWNVVSDFWSEQPSSNMLQVFVKVSDAGEQSGDSKQGFLSEESLIVVVPIEGGELQGHLPIRVHSYEFISRMHHDIRLGLQSYGRIGEFFRSNLDILPLQTMPTLMELQKQNLVDLCVGAYNDPDDLPTSTFAKYFDRFYTRGQKDLRVHCLVWLPTKDKRFPVDILPAVHWFISTSLRALLNFEDATNASRERSETQVTFKALLREEYHQPEDGKLFDMATGRRLPHSTVAASHIYQHKWRKELWRFTTLTDINDPLNGLLLYRPVEWAFDRAKICVQVKSSNQMTFRLLDQSLRDTLLADKACDLRHEAGRGNKRLVDETDLDMTFGDLDGHPLQFPDGVVMRPSRRLLGLHAILAHSAAQDKEPHHRIPEIEYDTSGDKITEMALNNFKIMTWRDNVDPGVISD</sequence>
<proteinExistence type="predicted"/>
<dbReference type="OrthoDB" id="2153889at2759"/>
<keyword evidence="8" id="KW-1185">Reference proteome</keyword>
<organism evidence="7 8">
    <name type="scientific">Tricholomella constricta</name>
    <dbReference type="NCBI Taxonomy" id="117010"/>
    <lineage>
        <taxon>Eukaryota</taxon>
        <taxon>Fungi</taxon>
        <taxon>Dikarya</taxon>
        <taxon>Basidiomycota</taxon>
        <taxon>Agaricomycotina</taxon>
        <taxon>Agaricomycetes</taxon>
        <taxon>Agaricomycetidae</taxon>
        <taxon>Agaricales</taxon>
        <taxon>Tricholomatineae</taxon>
        <taxon>Lyophyllaceae</taxon>
        <taxon>Tricholomella</taxon>
    </lineage>
</organism>
<comment type="subcellular location">
    <subcellularLocation>
        <location evidence="1">Host cell</location>
    </subcellularLocation>
    <subcellularLocation>
        <location evidence="2">Secreted</location>
    </subcellularLocation>
</comment>
<reference evidence="7 8" key="1">
    <citation type="journal article" date="2020" name="ISME J.">
        <title>Uncovering the hidden diversity of litter-decomposition mechanisms in mushroom-forming fungi.</title>
        <authorList>
            <person name="Floudas D."/>
            <person name="Bentzer J."/>
            <person name="Ahren D."/>
            <person name="Johansson T."/>
            <person name="Persson P."/>
            <person name="Tunlid A."/>
        </authorList>
    </citation>
    <scope>NUCLEOTIDE SEQUENCE [LARGE SCALE GENOMIC DNA]</scope>
    <source>
        <strain evidence="7 8">CBS 661.87</strain>
    </source>
</reference>
<evidence type="ECO:0000256" key="3">
    <source>
        <dbReference type="ARBA" id="ARBA00022525"/>
    </source>
</evidence>
<evidence type="ECO:0008006" key="9">
    <source>
        <dbReference type="Google" id="ProtNLM"/>
    </source>
</evidence>
<dbReference type="Proteomes" id="UP000565441">
    <property type="component" value="Unassembled WGS sequence"/>
</dbReference>
<feature type="region of interest" description="Disordered" evidence="4">
    <location>
        <begin position="1"/>
        <end position="20"/>
    </location>
</feature>
<comment type="caution">
    <text evidence="7">The sequence shown here is derived from an EMBL/GenBank/DDBJ whole genome shotgun (WGS) entry which is preliminary data.</text>
</comment>
<gene>
    <name evidence="7" type="ORF">D9615_000180</name>
</gene>
<dbReference type="EMBL" id="JAACJP010000001">
    <property type="protein sequence ID" value="KAF5387796.1"/>
    <property type="molecule type" value="Genomic_DNA"/>
</dbReference>
<dbReference type="AlphaFoldDB" id="A0A8H5HQL9"/>
<dbReference type="Pfam" id="PF20147">
    <property type="entry name" value="Crinkler"/>
    <property type="match status" value="1"/>
</dbReference>
<feature type="domain" description="Crinkler effector protein N-terminal" evidence="6">
    <location>
        <begin position="42"/>
        <end position="143"/>
    </location>
</feature>
<dbReference type="InterPro" id="IPR003615">
    <property type="entry name" value="HNH_nuc"/>
</dbReference>